<dbReference type="SUPFAM" id="SSF75005">
    <property type="entry name" value="Arabinanase/levansucrase/invertase"/>
    <property type="match status" value="1"/>
</dbReference>
<accession>A0A2W5CAQ9</accession>
<evidence type="ECO:0000256" key="1">
    <source>
        <dbReference type="ARBA" id="ARBA00009865"/>
    </source>
</evidence>
<comment type="similarity">
    <text evidence="1 6">Belongs to the glycosyl hydrolase 43 family.</text>
</comment>
<dbReference type="AlphaFoldDB" id="A0A2W5CAQ9"/>
<dbReference type="InterPro" id="IPR006710">
    <property type="entry name" value="Glyco_hydro_43"/>
</dbReference>
<feature type="active site" description="Proton acceptor" evidence="4">
    <location>
        <position position="57"/>
    </location>
</feature>
<feature type="domain" description="Beta-xylosidase C-terminal Concanavalin A-like" evidence="9">
    <location>
        <begin position="372"/>
        <end position="553"/>
    </location>
</feature>
<evidence type="ECO:0000256" key="5">
    <source>
        <dbReference type="PIRSR" id="PIRSR606710-2"/>
    </source>
</evidence>
<name>A0A2W5CAQ9_9SPHN</name>
<dbReference type="InterPro" id="IPR051795">
    <property type="entry name" value="Glycosyl_Hydrlase_43"/>
</dbReference>
<gene>
    <name evidence="10" type="ORF">DI623_00220</name>
</gene>
<dbReference type="SUPFAM" id="SSF49899">
    <property type="entry name" value="Concanavalin A-like lectins/glucanases"/>
    <property type="match status" value="1"/>
</dbReference>
<feature type="site" description="Important for catalytic activity, responsible for pKa modulation of the active site Glu and correct orientation of both the proton donor and substrate" evidence="5">
    <location>
        <position position="163"/>
    </location>
</feature>
<dbReference type="Pfam" id="PF04616">
    <property type="entry name" value="Glyco_hydro_43"/>
    <property type="match status" value="1"/>
</dbReference>
<dbReference type="InterPro" id="IPR013320">
    <property type="entry name" value="ConA-like_dom_sf"/>
</dbReference>
<evidence type="ECO:0000256" key="6">
    <source>
        <dbReference type="RuleBase" id="RU361187"/>
    </source>
</evidence>
<dbReference type="GO" id="GO:0005975">
    <property type="term" value="P:carbohydrate metabolic process"/>
    <property type="evidence" value="ECO:0007669"/>
    <property type="project" value="InterPro"/>
</dbReference>
<dbReference type="Proteomes" id="UP000249066">
    <property type="component" value="Unassembled WGS sequence"/>
</dbReference>
<organism evidence="10 11">
    <name type="scientific">Sphingomonas sanxanigenens</name>
    <dbReference type="NCBI Taxonomy" id="397260"/>
    <lineage>
        <taxon>Bacteria</taxon>
        <taxon>Pseudomonadati</taxon>
        <taxon>Pseudomonadota</taxon>
        <taxon>Alphaproteobacteria</taxon>
        <taxon>Sphingomonadales</taxon>
        <taxon>Sphingomonadaceae</taxon>
        <taxon>Sphingomonas</taxon>
    </lineage>
</organism>
<dbReference type="Gene3D" id="2.115.10.20">
    <property type="entry name" value="Glycosyl hydrolase domain, family 43"/>
    <property type="match status" value="1"/>
</dbReference>
<proteinExistence type="inferred from homology"/>
<evidence type="ECO:0000256" key="4">
    <source>
        <dbReference type="PIRSR" id="PIRSR606710-1"/>
    </source>
</evidence>
<evidence type="ECO:0000256" key="3">
    <source>
        <dbReference type="ARBA" id="ARBA00023295"/>
    </source>
</evidence>
<keyword evidence="2 6" id="KW-0378">Hydrolase</keyword>
<sequence length="555" mass="60562">MRSLAAALLLLPGAAQAAGPVARFDWFDYRGADPADAQAKAGPGDYRNPILSGFYSDPSITRVGDDYYLVSSTFAYFPGIPVFHSRDLVNWTQIGNAIDRPGQLDFKNLEMSRAVFAPAISWHDGRFYIVNTCVDCGGNFVITAKDPKGPWSDPVWFDFDGIDPSLFFDEDGGAWLVNNGPPPGKPLYPGHRAIWIQRFDDKALTLVGPRTMLVDGGVDIAKKPIWIEGPHIYRKGGSYYLSAAEGGTAEGHSQTIFRSKSVTGPYEPGPRNPILTQRDLDPRRPLPITSAGHADLVTTPAGDWWSVFLATRPYRGDYYNIGRETFLLPVAWRDGWPEILPPGAAIPYVHKRPALAPQPAPAIPTSGAFAVRDDFSEAKLPLYWMQLRTPRTQWFSLGKGALSVEARAEPLGGGGQPSYLGRRLQHHWATITTSVRFAPEKPGDRAGLAIFQNSSHFYTLTVARGARGAEIRLDRRAGAADPADGVAVAERPVASPRGPVALRIVTRGDRIDFLYALRPGRWQMLAHDLDATLLSTRTAGGFIGATVGPYARSGD</sequence>
<feature type="chain" id="PRO_5015985270" evidence="8">
    <location>
        <begin position="18"/>
        <end position="555"/>
    </location>
</feature>
<feature type="active site" description="Proton donor" evidence="4">
    <location>
        <position position="228"/>
    </location>
</feature>
<dbReference type="PANTHER" id="PTHR42812">
    <property type="entry name" value="BETA-XYLOSIDASE"/>
    <property type="match status" value="1"/>
</dbReference>
<dbReference type="PANTHER" id="PTHR42812:SF12">
    <property type="entry name" value="BETA-XYLOSIDASE-RELATED"/>
    <property type="match status" value="1"/>
</dbReference>
<dbReference type="InterPro" id="IPR023296">
    <property type="entry name" value="Glyco_hydro_beta-prop_sf"/>
</dbReference>
<dbReference type="EMBL" id="QFNN01000001">
    <property type="protein sequence ID" value="PZO92225.1"/>
    <property type="molecule type" value="Genomic_DNA"/>
</dbReference>
<evidence type="ECO:0000256" key="2">
    <source>
        <dbReference type="ARBA" id="ARBA00022801"/>
    </source>
</evidence>
<dbReference type="Pfam" id="PF17851">
    <property type="entry name" value="GH43_C2"/>
    <property type="match status" value="1"/>
</dbReference>
<keyword evidence="8" id="KW-0732">Signal</keyword>
<evidence type="ECO:0000256" key="8">
    <source>
        <dbReference type="SAM" id="SignalP"/>
    </source>
</evidence>
<reference evidence="10 11" key="1">
    <citation type="submission" date="2017-08" db="EMBL/GenBank/DDBJ databases">
        <title>Infants hospitalized years apart are colonized by the same room-sourced microbial strains.</title>
        <authorList>
            <person name="Brooks B."/>
            <person name="Olm M.R."/>
            <person name="Firek B.A."/>
            <person name="Baker R."/>
            <person name="Thomas B.C."/>
            <person name="Morowitz M.J."/>
            <person name="Banfield J.F."/>
        </authorList>
    </citation>
    <scope>NUCLEOTIDE SEQUENCE [LARGE SCALE GENOMIC DNA]</scope>
    <source>
        <strain evidence="10">S2_018_000_R2_101</strain>
    </source>
</reference>
<dbReference type="Gene3D" id="2.60.120.200">
    <property type="match status" value="1"/>
</dbReference>
<protein>
    <submittedName>
        <fullName evidence="10">Glycoside hydrolase 43 family protein</fullName>
    </submittedName>
</protein>
<feature type="region of interest" description="Disordered" evidence="7">
    <location>
        <begin position="261"/>
        <end position="281"/>
    </location>
</feature>
<dbReference type="InterPro" id="IPR041542">
    <property type="entry name" value="GH43_C2"/>
</dbReference>
<evidence type="ECO:0000256" key="7">
    <source>
        <dbReference type="SAM" id="MobiDB-lite"/>
    </source>
</evidence>
<evidence type="ECO:0000313" key="10">
    <source>
        <dbReference type="EMBL" id="PZO92225.1"/>
    </source>
</evidence>
<feature type="signal peptide" evidence="8">
    <location>
        <begin position="1"/>
        <end position="17"/>
    </location>
</feature>
<keyword evidence="3 6" id="KW-0326">Glycosidase</keyword>
<evidence type="ECO:0000259" key="9">
    <source>
        <dbReference type="Pfam" id="PF17851"/>
    </source>
</evidence>
<dbReference type="GO" id="GO:0004553">
    <property type="term" value="F:hydrolase activity, hydrolyzing O-glycosyl compounds"/>
    <property type="evidence" value="ECO:0007669"/>
    <property type="project" value="InterPro"/>
</dbReference>
<evidence type="ECO:0000313" key="11">
    <source>
        <dbReference type="Proteomes" id="UP000249066"/>
    </source>
</evidence>
<dbReference type="CDD" id="cd18617">
    <property type="entry name" value="GH43_XynB-like"/>
    <property type="match status" value="1"/>
</dbReference>
<comment type="caution">
    <text evidence="10">The sequence shown here is derived from an EMBL/GenBank/DDBJ whole genome shotgun (WGS) entry which is preliminary data.</text>
</comment>